<accession>A0A8H3L8S2</accession>
<dbReference type="Proteomes" id="UP000615446">
    <property type="component" value="Unassembled WGS sequence"/>
</dbReference>
<name>A0A8H3L8S2_9GLOM</name>
<protein>
    <submittedName>
        <fullName evidence="1">Uncharacterized protein</fullName>
    </submittedName>
</protein>
<dbReference type="AlphaFoldDB" id="A0A8H3L8S2"/>
<gene>
    <name evidence="1" type="ORF">RCL2_000957200</name>
</gene>
<reference evidence="1" key="1">
    <citation type="submission" date="2019-10" db="EMBL/GenBank/DDBJ databases">
        <title>Conservation and host-specific expression of non-tandemly repeated heterogenous ribosome RNA gene in arbuscular mycorrhizal fungi.</title>
        <authorList>
            <person name="Maeda T."/>
            <person name="Kobayashi Y."/>
            <person name="Nakagawa T."/>
            <person name="Ezawa T."/>
            <person name="Yamaguchi K."/>
            <person name="Bino T."/>
            <person name="Nishimoto Y."/>
            <person name="Shigenobu S."/>
            <person name="Kawaguchi M."/>
        </authorList>
    </citation>
    <scope>NUCLEOTIDE SEQUENCE</scope>
    <source>
        <strain evidence="1">HR1</strain>
    </source>
</reference>
<evidence type="ECO:0000313" key="2">
    <source>
        <dbReference type="Proteomes" id="UP000615446"/>
    </source>
</evidence>
<comment type="caution">
    <text evidence="1">The sequence shown here is derived from an EMBL/GenBank/DDBJ whole genome shotgun (WGS) entry which is preliminary data.</text>
</comment>
<evidence type="ECO:0000313" key="1">
    <source>
        <dbReference type="EMBL" id="GES82361.1"/>
    </source>
</evidence>
<proteinExistence type="predicted"/>
<organism evidence="1 2">
    <name type="scientific">Rhizophagus clarus</name>
    <dbReference type="NCBI Taxonomy" id="94130"/>
    <lineage>
        <taxon>Eukaryota</taxon>
        <taxon>Fungi</taxon>
        <taxon>Fungi incertae sedis</taxon>
        <taxon>Mucoromycota</taxon>
        <taxon>Glomeromycotina</taxon>
        <taxon>Glomeromycetes</taxon>
        <taxon>Glomerales</taxon>
        <taxon>Glomeraceae</taxon>
        <taxon>Rhizophagus</taxon>
    </lineage>
</organism>
<sequence>MIRKWIINDPVNCFDFIYNDHAPESTRYYKRTYIIPDPNHFINIGITDLIGIDDLDIDYIGITASSSFYLQISNQYIAALLTPKLLTYFKAQYRS</sequence>
<dbReference type="EMBL" id="BLAL01000060">
    <property type="protein sequence ID" value="GES82361.1"/>
    <property type="molecule type" value="Genomic_DNA"/>
</dbReference>